<dbReference type="GO" id="GO:0016717">
    <property type="term" value="F:oxidoreductase activity, acting on paired donors, with oxidation of a pair of donors resulting in the reduction of molecular oxygen to two molecules of water"/>
    <property type="evidence" value="ECO:0007669"/>
    <property type="project" value="TreeGrafter"/>
</dbReference>
<comment type="subcellular location">
    <subcellularLocation>
        <location evidence="1">Membrane</location>
        <topology evidence="1">Multi-pass membrane protein</topology>
    </subcellularLocation>
</comment>
<evidence type="ECO:0000256" key="6">
    <source>
        <dbReference type="ARBA" id="ARBA00023098"/>
    </source>
</evidence>
<feature type="domain" description="Fatty acid desaturase" evidence="10">
    <location>
        <begin position="140"/>
        <end position="396"/>
    </location>
</feature>
<evidence type="ECO:0000256" key="5">
    <source>
        <dbReference type="ARBA" id="ARBA00023002"/>
    </source>
</evidence>
<evidence type="ECO:0000259" key="10">
    <source>
        <dbReference type="Pfam" id="PF00487"/>
    </source>
</evidence>
<dbReference type="InterPro" id="IPR012171">
    <property type="entry name" value="Fatty_acid_desaturase"/>
</dbReference>
<sequence length="422" mass="47663">MGKGGDSAPKTDKPHELLIRGRLYDVSNFTHPGGSIIKFLTDGGDATEAFVEFHGRLKKAELILKSIPSRPAPASVMKTRGYNGKEALSKDYLALREELEKEGYFDPAPSHVAYRVAEIVAMHALGAYLFMAFDSLVVKALGVFVLGVVSGRCGWLMHEGGHYSLTGVPAVDRALQIALYGIGCGMSAAWWRNQHNKHHATPQKLKHDVDLDTLPLVAFNAAIAQKAKNPVLKWWLRNQALLFTPVSCLIVALGWQYYLHPRHIVRTKRLHTEGLMLVLRHLLLYGVVFKGFSFGSAFGLFLIYNCIASSYIFSQFAMSHTHLPVSKPDEFLHWAEYGSNHTTNIKNNFMVNWFMGYLNFQIEHHLFPSMPQFRHPIVSPRVKALFLKHGLTYDERPYFSCLMDTWRNLHEVGQSVDEKKKA</sequence>
<comment type="similarity">
    <text evidence="2">Belongs to the fatty acid desaturase type 1 family.</text>
</comment>
<dbReference type="EMBL" id="HBHJ01003381">
    <property type="protein sequence ID" value="CAD9664582.1"/>
    <property type="molecule type" value="Transcribed_RNA"/>
</dbReference>
<evidence type="ECO:0008006" key="12">
    <source>
        <dbReference type="Google" id="ProtNLM"/>
    </source>
</evidence>
<evidence type="ECO:0000256" key="4">
    <source>
        <dbReference type="ARBA" id="ARBA00022989"/>
    </source>
</evidence>
<organism evidence="11">
    <name type="scientific">Rhizochromulina marina</name>
    <dbReference type="NCBI Taxonomy" id="1034831"/>
    <lineage>
        <taxon>Eukaryota</taxon>
        <taxon>Sar</taxon>
        <taxon>Stramenopiles</taxon>
        <taxon>Ochrophyta</taxon>
        <taxon>Dictyochophyceae</taxon>
        <taxon>Rhizochromulinales</taxon>
        <taxon>Rhizochromulina</taxon>
    </lineage>
</organism>
<dbReference type="GO" id="GO:0006629">
    <property type="term" value="P:lipid metabolic process"/>
    <property type="evidence" value="ECO:0007669"/>
    <property type="project" value="UniProtKB-KW"/>
</dbReference>
<dbReference type="PIRSF" id="PIRSF015921">
    <property type="entry name" value="FA_sphinglp_des"/>
    <property type="match status" value="1"/>
</dbReference>
<keyword evidence="4 8" id="KW-1133">Transmembrane helix</keyword>
<proteinExistence type="inferred from homology"/>
<dbReference type="InterPro" id="IPR036400">
    <property type="entry name" value="Cyt_B5-like_heme/steroid_sf"/>
</dbReference>
<dbReference type="GO" id="GO:0016020">
    <property type="term" value="C:membrane"/>
    <property type="evidence" value="ECO:0007669"/>
    <property type="project" value="UniProtKB-SubCell"/>
</dbReference>
<accession>A0A7S2RAP0</accession>
<evidence type="ECO:0000256" key="3">
    <source>
        <dbReference type="ARBA" id="ARBA00022692"/>
    </source>
</evidence>
<dbReference type="PANTHER" id="PTHR19353:SF88">
    <property type="entry name" value="DELTA(5) FATTY ACID DESATURASE FAT-4"/>
    <property type="match status" value="1"/>
</dbReference>
<evidence type="ECO:0000313" key="11">
    <source>
        <dbReference type="EMBL" id="CAD9664582.1"/>
    </source>
</evidence>
<evidence type="ECO:0000259" key="9">
    <source>
        <dbReference type="Pfam" id="PF00173"/>
    </source>
</evidence>
<reference evidence="11" key="1">
    <citation type="submission" date="2021-01" db="EMBL/GenBank/DDBJ databases">
        <authorList>
            <person name="Corre E."/>
            <person name="Pelletier E."/>
            <person name="Niang G."/>
            <person name="Scheremetjew M."/>
            <person name="Finn R."/>
            <person name="Kale V."/>
            <person name="Holt S."/>
            <person name="Cochrane G."/>
            <person name="Meng A."/>
            <person name="Brown T."/>
            <person name="Cohen L."/>
        </authorList>
    </citation>
    <scope>NUCLEOTIDE SEQUENCE</scope>
    <source>
        <strain evidence="11">CCMP1243</strain>
    </source>
</reference>
<dbReference type="InterPro" id="IPR001199">
    <property type="entry name" value="Cyt_B5-like_heme/steroid-bd"/>
</dbReference>
<gene>
    <name evidence="11" type="ORF">RMAR1173_LOCUS2155</name>
</gene>
<evidence type="ECO:0000256" key="8">
    <source>
        <dbReference type="SAM" id="Phobius"/>
    </source>
</evidence>
<evidence type="ECO:0000256" key="2">
    <source>
        <dbReference type="ARBA" id="ARBA00009295"/>
    </source>
</evidence>
<dbReference type="SUPFAM" id="SSF55856">
    <property type="entry name" value="Cytochrome b5-like heme/steroid binding domain"/>
    <property type="match status" value="1"/>
</dbReference>
<protein>
    <recommendedName>
        <fullName evidence="12">Cytochrome b5 heme-binding domain-containing protein</fullName>
    </recommendedName>
</protein>
<name>A0A7S2RAP0_9STRA</name>
<feature type="transmembrane region" description="Helical" evidence="8">
    <location>
        <begin position="125"/>
        <end position="149"/>
    </location>
</feature>
<evidence type="ECO:0000256" key="7">
    <source>
        <dbReference type="ARBA" id="ARBA00023136"/>
    </source>
</evidence>
<dbReference type="CDD" id="cd03506">
    <property type="entry name" value="Delta6-FADS-like"/>
    <property type="match status" value="1"/>
</dbReference>
<keyword evidence="5" id="KW-0560">Oxidoreductase</keyword>
<keyword evidence="3 8" id="KW-0812">Transmembrane</keyword>
<keyword evidence="7 8" id="KW-0472">Membrane</keyword>
<feature type="transmembrane region" description="Helical" evidence="8">
    <location>
        <begin position="240"/>
        <end position="258"/>
    </location>
</feature>
<dbReference type="AlphaFoldDB" id="A0A7S2RAP0"/>
<dbReference type="Pfam" id="PF00173">
    <property type="entry name" value="Cyt-b5"/>
    <property type="match status" value="1"/>
</dbReference>
<feature type="domain" description="Cytochrome b5 heme-binding" evidence="9">
    <location>
        <begin position="17"/>
        <end position="57"/>
    </location>
</feature>
<dbReference type="Pfam" id="PF00487">
    <property type="entry name" value="FA_desaturase"/>
    <property type="match status" value="1"/>
</dbReference>
<dbReference type="PANTHER" id="PTHR19353">
    <property type="entry name" value="FATTY ACID DESATURASE 2"/>
    <property type="match status" value="1"/>
</dbReference>
<evidence type="ECO:0000256" key="1">
    <source>
        <dbReference type="ARBA" id="ARBA00004141"/>
    </source>
</evidence>
<dbReference type="Gene3D" id="3.10.120.10">
    <property type="entry name" value="Cytochrome b5-like heme/steroid binding domain"/>
    <property type="match status" value="1"/>
</dbReference>
<keyword evidence="6" id="KW-0443">Lipid metabolism</keyword>
<dbReference type="InterPro" id="IPR005804">
    <property type="entry name" value="FA_desaturase_dom"/>
</dbReference>